<feature type="compositionally biased region" description="Basic residues" evidence="1">
    <location>
        <begin position="13"/>
        <end position="22"/>
    </location>
</feature>
<evidence type="ECO:0000256" key="1">
    <source>
        <dbReference type="SAM" id="MobiDB-lite"/>
    </source>
</evidence>
<protein>
    <submittedName>
        <fullName evidence="3">PucR family transcriptional regulator</fullName>
    </submittedName>
</protein>
<dbReference type="Gene3D" id="1.10.10.2840">
    <property type="entry name" value="PucR C-terminal helix-turn-helix domain"/>
    <property type="match status" value="1"/>
</dbReference>
<proteinExistence type="predicted"/>
<dbReference type="Proteomes" id="UP000373149">
    <property type="component" value="Unassembled WGS sequence"/>
</dbReference>
<comment type="caution">
    <text evidence="3">The sequence shown here is derived from an EMBL/GenBank/DDBJ whole genome shotgun (WGS) entry which is preliminary data.</text>
</comment>
<dbReference type="Pfam" id="PF13556">
    <property type="entry name" value="HTH_30"/>
    <property type="match status" value="1"/>
</dbReference>
<dbReference type="PANTHER" id="PTHR33744">
    <property type="entry name" value="CARBOHYDRATE DIACID REGULATOR"/>
    <property type="match status" value="1"/>
</dbReference>
<sequence>MSVAGFRLALRSPRSRTGKRPATRGDRRPRPPVCRDGGRRSAGRGRTPAESLDELSGRFTTARDCSRVLTAPGIEAAAVAADAYLPYTTLFAHAPTSVRQFIDRIIGPVRRWDAERGTDLLATLHHFVDCDAGPARTARLMGVHSNTVLERLDRITRLLGSTWRDSESFFHISVAVRLHTLSETLRSSSGVEAHVVEACGHALTGQGDEADARVGAGGQMPDPTPDVVLPVPARGRLECVFAGLRIDGVAQPQPHGVGRRAQLHLRPAVTVSADPQESLP</sequence>
<name>A0A5N8WSF6_9ACTN</name>
<keyword evidence="4" id="KW-1185">Reference proteome</keyword>
<gene>
    <name evidence="3" type="ORF">FPZ41_11555</name>
</gene>
<dbReference type="AlphaFoldDB" id="A0A5N8WSF6"/>
<reference evidence="3 4" key="1">
    <citation type="submission" date="2019-09" db="EMBL/GenBank/DDBJ databases">
        <authorList>
            <person name="Duangmal K."/>
            <person name="Teo W.F.A."/>
            <person name="Lipun K."/>
        </authorList>
    </citation>
    <scope>NUCLEOTIDE SEQUENCE [LARGE SCALE GENOMIC DNA]</scope>
    <source>
        <strain evidence="3 4">K1PN6</strain>
    </source>
</reference>
<evidence type="ECO:0000313" key="3">
    <source>
        <dbReference type="EMBL" id="MPY49175.1"/>
    </source>
</evidence>
<feature type="region of interest" description="Disordered" evidence="1">
    <location>
        <begin position="1"/>
        <end position="51"/>
    </location>
</feature>
<evidence type="ECO:0000259" key="2">
    <source>
        <dbReference type="Pfam" id="PF13556"/>
    </source>
</evidence>
<evidence type="ECO:0000313" key="4">
    <source>
        <dbReference type="Proteomes" id="UP000373149"/>
    </source>
</evidence>
<dbReference type="EMBL" id="VMNX01000030">
    <property type="protein sequence ID" value="MPY49175.1"/>
    <property type="molecule type" value="Genomic_DNA"/>
</dbReference>
<dbReference type="PANTHER" id="PTHR33744:SF1">
    <property type="entry name" value="DNA-BINDING TRANSCRIPTIONAL ACTIVATOR ADER"/>
    <property type="match status" value="1"/>
</dbReference>
<dbReference type="InterPro" id="IPR042070">
    <property type="entry name" value="PucR_C-HTH_sf"/>
</dbReference>
<feature type="domain" description="PucR C-terminal helix-turn-helix" evidence="2">
    <location>
        <begin position="120"/>
        <end position="177"/>
    </location>
</feature>
<dbReference type="InterPro" id="IPR051448">
    <property type="entry name" value="CdaR-like_regulators"/>
</dbReference>
<dbReference type="InterPro" id="IPR025736">
    <property type="entry name" value="PucR_C-HTH_dom"/>
</dbReference>
<accession>A0A5N8WSF6</accession>
<organism evidence="3 4">
    <name type="scientific">Streptomyces acidicola</name>
    <dbReference type="NCBI Taxonomy" id="2596892"/>
    <lineage>
        <taxon>Bacteria</taxon>
        <taxon>Bacillati</taxon>
        <taxon>Actinomycetota</taxon>
        <taxon>Actinomycetes</taxon>
        <taxon>Kitasatosporales</taxon>
        <taxon>Streptomycetaceae</taxon>
        <taxon>Streptomyces</taxon>
    </lineage>
</organism>